<gene>
    <name evidence="2" type="ORF">GCM10010840_27580</name>
</gene>
<feature type="transmembrane region" description="Helical" evidence="1">
    <location>
        <begin position="49"/>
        <end position="69"/>
    </location>
</feature>
<keyword evidence="1" id="KW-1133">Transmembrane helix</keyword>
<protein>
    <submittedName>
        <fullName evidence="2">Uncharacterized protein</fullName>
    </submittedName>
</protein>
<feature type="transmembrane region" description="Helical" evidence="1">
    <location>
        <begin position="81"/>
        <end position="104"/>
    </location>
</feature>
<proteinExistence type="predicted"/>
<reference evidence="3" key="1">
    <citation type="journal article" date="2019" name="Int. J. Syst. Evol. Microbiol.">
        <title>The Global Catalogue of Microorganisms (GCM) 10K type strain sequencing project: providing services to taxonomists for standard genome sequencing and annotation.</title>
        <authorList>
            <consortium name="The Broad Institute Genomics Platform"/>
            <consortium name="The Broad Institute Genome Sequencing Center for Infectious Disease"/>
            <person name="Wu L."/>
            <person name="Ma J."/>
        </authorList>
    </citation>
    <scope>NUCLEOTIDE SEQUENCE [LARGE SCALE GENOMIC DNA]</scope>
    <source>
        <strain evidence="3">JCM 15442</strain>
    </source>
</reference>
<dbReference type="EMBL" id="BMOL01000014">
    <property type="protein sequence ID" value="GGL88017.1"/>
    <property type="molecule type" value="Genomic_DNA"/>
</dbReference>
<keyword evidence="3" id="KW-1185">Reference proteome</keyword>
<evidence type="ECO:0000313" key="2">
    <source>
        <dbReference type="EMBL" id="GGL88017.1"/>
    </source>
</evidence>
<dbReference type="RefSeq" id="WP_188972939.1">
    <property type="nucleotide sequence ID" value="NZ_BMOL01000014.1"/>
</dbReference>
<feature type="transmembrane region" description="Helical" evidence="1">
    <location>
        <begin position="172"/>
        <end position="194"/>
    </location>
</feature>
<feature type="transmembrane region" description="Helical" evidence="1">
    <location>
        <begin position="148"/>
        <end position="166"/>
    </location>
</feature>
<dbReference type="Proteomes" id="UP000639973">
    <property type="component" value="Unassembled WGS sequence"/>
</dbReference>
<comment type="caution">
    <text evidence="2">The sequence shown here is derived from an EMBL/GenBank/DDBJ whole genome shotgun (WGS) entry which is preliminary data.</text>
</comment>
<keyword evidence="1" id="KW-0812">Transmembrane</keyword>
<name>A0ABQ2GD17_9DEIO</name>
<evidence type="ECO:0000256" key="1">
    <source>
        <dbReference type="SAM" id="Phobius"/>
    </source>
</evidence>
<accession>A0ABQ2GD17</accession>
<keyword evidence="1" id="KW-0472">Membrane</keyword>
<sequence>MTRHGNRGGLLGILAGLLFLAFSFMHIAAHGLDASPDHAVVLGVSQDTWFALGLLPYPLQIYAFLSAMGALKTQSRPLSRVLLWLALLGLCASAVGHAFLAVPYTEDWRTAPTQQIGWSTFALGNLTFALSVLLGALSVPSAAGGPRVPLIVIGGALLSSFPLAMLDADHGYEFTLVPTLLYGLGWAWMGATLLRHAPASVAVEAAVEETQI</sequence>
<evidence type="ECO:0000313" key="3">
    <source>
        <dbReference type="Proteomes" id="UP000639973"/>
    </source>
</evidence>
<organism evidence="2 3">
    <name type="scientific">Deinococcus aerolatus</name>
    <dbReference type="NCBI Taxonomy" id="522487"/>
    <lineage>
        <taxon>Bacteria</taxon>
        <taxon>Thermotogati</taxon>
        <taxon>Deinococcota</taxon>
        <taxon>Deinococci</taxon>
        <taxon>Deinococcales</taxon>
        <taxon>Deinococcaceae</taxon>
        <taxon>Deinococcus</taxon>
    </lineage>
</organism>
<feature type="transmembrane region" description="Helical" evidence="1">
    <location>
        <begin position="116"/>
        <end position="136"/>
    </location>
</feature>